<keyword evidence="2" id="KW-0560">Oxidoreductase</keyword>
<dbReference type="Proteomes" id="UP000664534">
    <property type="component" value="Unassembled WGS sequence"/>
</dbReference>
<comment type="similarity">
    <text evidence="1">Belongs to the short-chain dehydrogenases/reductases (SDR) family.</text>
</comment>
<keyword evidence="3" id="KW-0472">Membrane</keyword>
<evidence type="ECO:0000256" key="2">
    <source>
        <dbReference type="ARBA" id="ARBA00023002"/>
    </source>
</evidence>
<dbReference type="EMBL" id="CAJPDT010000010">
    <property type="protein sequence ID" value="CAF9912310.1"/>
    <property type="molecule type" value="Genomic_DNA"/>
</dbReference>
<evidence type="ECO:0000313" key="4">
    <source>
        <dbReference type="EMBL" id="CAF9912310.1"/>
    </source>
</evidence>
<dbReference type="SUPFAM" id="SSF51735">
    <property type="entry name" value="NAD(P)-binding Rossmann-fold domains"/>
    <property type="match status" value="1"/>
</dbReference>
<evidence type="ECO:0000256" key="3">
    <source>
        <dbReference type="SAM" id="Phobius"/>
    </source>
</evidence>
<protein>
    <recommendedName>
        <fullName evidence="6">Oxidoreductase</fullName>
    </recommendedName>
</protein>
<gene>
    <name evidence="4" type="ORF">IMSHALPRED_000280</name>
</gene>
<dbReference type="Pfam" id="PF00106">
    <property type="entry name" value="adh_short"/>
    <property type="match status" value="1"/>
</dbReference>
<dbReference type="AlphaFoldDB" id="A0A8H3I9D5"/>
<reference evidence="4" key="1">
    <citation type="submission" date="2021-03" db="EMBL/GenBank/DDBJ databases">
        <authorList>
            <person name="Tagirdzhanova G."/>
        </authorList>
    </citation>
    <scope>NUCLEOTIDE SEQUENCE</scope>
</reference>
<comment type="caution">
    <text evidence="4">The sequence shown here is derived from an EMBL/GenBank/DDBJ whole genome shotgun (WGS) entry which is preliminary data.</text>
</comment>
<sequence length="306" mass="32722">MPFNFNPDKDLPNLNGKVVFLTGGTAGIGASAVLALAKHHPAKIYFTGRNSTRANALITRAHTLVPDANIVFIKTDLASLASVKAAFAQFSSPRLDMLICSAGIMATPPALTDDGYEMQFGVNYLAHALLVKLFLPLLLATADLPHADVRIVIVTSLGYRMAPKTGVDFGNVRTKQDAGPGAPWIRYGQSKTAGLLLAGELARRYPQIMSTAVHPGVINTGLVSGLPLGARLVVHVGCFVQGVKMISPEQGCYNMLWAAAGDKTGIVNGELYEPVGVLSKTTSKPRANRQLPGELWEWTQKELEGY</sequence>
<evidence type="ECO:0008006" key="6">
    <source>
        <dbReference type="Google" id="ProtNLM"/>
    </source>
</evidence>
<dbReference type="PANTHER" id="PTHR24320:SF154">
    <property type="entry name" value="OXIDOREDUCTASE, SHORT-CHAIN DEHYDROGENASE_REDUCTASE FAMILY (AFU_ORTHOLOGUE AFUA_2G04560)"/>
    <property type="match status" value="1"/>
</dbReference>
<feature type="transmembrane region" description="Helical" evidence="3">
    <location>
        <begin position="20"/>
        <end position="37"/>
    </location>
</feature>
<accession>A0A8H3I9D5</accession>
<dbReference type="InterPro" id="IPR036291">
    <property type="entry name" value="NAD(P)-bd_dom_sf"/>
</dbReference>
<dbReference type="GO" id="GO:0016491">
    <property type="term" value="F:oxidoreductase activity"/>
    <property type="evidence" value="ECO:0007669"/>
    <property type="project" value="UniProtKB-KW"/>
</dbReference>
<dbReference type="PRINTS" id="PR00081">
    <property type="entry name" value="GDHRDH"/>
</dbReference>
<evidence type="ECO:0000256" key="1">
    <source>
        <dbReference type="ARBA" id="ARBA00006484"/>
    </source>
</evidence>
<dbReference type="OrthoDB" id="191139at2759"/>
<keyword evidence="3" id="KW-0812">Transmembrane</keyword>
<organism evidence="4 5">
    <name type="scientific">Imshaugia aleurites</name>
    <dbReference type="NCBI Taxonomy" id="172621"/>
    <lineage>
        <taxon>Eukaryota</taxon>
        <taxon>Fungi</taxon>
        <taxon>Dikarya</taxon>
        <taxon>Ascomycota</taxon>
        <taxon>Pezizomycotina</taxon>
        <taxon>Lecanoromycetes</taxon>
        <taxon>OSLEUM clade</taxon>
        <taxon>Lecanoromycetidae</taxon>
        <taxon>Lecanorales</taxon>
        <taxon>Lecanorineae</taxon>
        <taxon>Parmeliaceae</taxon>
        <taxon>Imshaugia</taxon>
    </lineage>
</organism>
<proteinExistence type="inferred from homology"/>
<dbReference type="Gene3D" id="3.40.50.720">
    <property type="entry name" value="NAD(P)-binding Rossmann-like Domain"/>
    <property type="match status" value="1"/>
</dbReference>
<name>A0A8H3I9D5_9LECA</name>
<evidence type="ECO:0000313" key="5">
    <source>
        <dbReference type="Proteomes" id="UP000664534"/>
    </source>
</evidence>
<dbReference type="PANTHER" id="PTHR24320">
    <property type="entry name" value="RETINOL DEHYDROGENASE"/>
    <property type="match status" value="1"/>
</dbReference>
<keyword evidence="3" id="KW-1133">Transmembrane helix</keyword>
<keyword evidence="5" id="KW-1185">Reference proteome</keyword>
<dbReference type="InterPro" id="IPR002347">
    <property type="entry name" value="SDR_fam"/>
</dbReference>